<evidence type="ECO:0000313" key="2">
    <source>
        <dbReference type="EMBL" id="TNJ38149.1"/>
    </source>
</evidence>
<dbReference type="NCBIfam" id="TIGR01509">
    <property type="entry name" value="HAD-SF-IA-v3"/>
    <property type="match status" value="1"/>
</dbReference>
<sequence>MDGVLVNNMQRHALSWVELFRDFGLEGLDAERYLRETAGMKALDVLRHFLDPEITPAEADRLNELKDFLYRVNYRDHIVPMPGLEAFLQRAGELGIAMGVGTGATSRNIDFTLAIPGLAGKFNAVVGAEDVEHGKPSPDIFLKVAKHLGVHPSRCIVFEDAIPGIEAANRAGMAAIALSTTNPRELMAQCSGLLDLVDDFRDISPDTVIEKLSAGAYLPS</sequence>
<keyword evidence="2" id="KW-0378">Hydrolase</keyword>
<evidence type="ECO:0000256" key="1">
    <source>
        <dbReference type="ARBA" id="ARBA00006171"/>
    </source>
</evidence>
<dbReference type="InterPro" id="IPR036412">
    <property type="entry name" value="HAD-like_sf"/>
</dbReference>
<dbReference type="InterPro" id="IPR006439">
    <property type="entry name" value="HAD-SF_hydro_IA"/>
</dbReference>
<dbReference type="Gene3D" id="1.10.150.240">
    <property type="entry name" value="Putative phosphatase, domain 2"/>
    <property type="match status" value="1"/>
</dbReference>
<dbReference type="PANTHER" id="PTHR43481">
    <property type="entry name" value="FRUCTOSE-1-PHOSPHATE PHOSPHATASE"/>
    <property type="match status" value="1"/>
</dbReference>
<dbReference type="Proteomes" id="UP000309544">
    <property type="component" value="Unassembled WGS sequence"/>
</dbReference>
<dbReference type="Pfam" id="PF00702">
    <property type="entry name" value="Hydrolase"/>
    <property type="match status" value="1"/>
</dbReference>
<keyword evidence="3" id="KW-1185">Reference proteome</keyword>
<dbReference type="EMBL" id="VDCI01000001">
    <property type="protein sequence ID" value="TNJ38149.1"/>
    <property type="molecule type" value="Genomic_DNA"/>
</dbReference>
<dbReference type="InterPro" id="IPR023198">
    <property type="entry name" value="PGP-like_dom2"/>
</dbReference>
<dbReference type="SUPFAM" id="SSF56784">
    <property type="entry name" value="HAD-like"/>
    <property type="match status" value="1"/>
</dbReference>
<organism evidence="2 3">
    <name type="scientific">Prosthecochloris vibrioformis</name>
    <name type="common">Chlorobium vibrioforme</name>
    <dbReference type="NCBI Taxonomy" id="1098"/>
    <lineage>
        <taxon>Bacteria</taxon>
        <taxon>Pseudomonadati</taxon>
        <taxon>Chlorobiota</taxon>
        <taxon>Chlorobiia</taxon>
        <taxon>Chlorobiales</taxon>
        <taxon>Chlorobiaceae</taxon>
        <taxon>Prosthecochloris</taxon>
    </lineage>
</organism>
<name>A0A5C4S506_PROVB</name>
<proteinExistence type="inferred from homology"/>
<comment type="similarity">
    <text evidence="1">Belongs to the HAD-like hydrolase superfamily. CbbY/CbbZ/Gph/YieH family.</text>
</comment>
<dbReference type="PANTHER" id="PTHR43481:SF4">
    <property type="entry name" value="GLYCEROL-1-PHOSPHATE PHOSPHOHYDROLASE 1-RELATED"/>
    <property type="match status" value="1"/>
</dbReference>
<dbReference type="InterPro" id="IPR023214">
    <property type="entry name" value="HAD_sf"/>
</dbReference>
<evidence type="ECO:0000313" key="3">
    <source>
        <dbReference type="Proteomes" id="UP000309544"/>
    </source>
</evidence>
<dbReference type="CDD" id="cd07505">
    <property type="entry name" value="HAD_BPGM-like"/>
    <property type="match status" value="1"/>
</dbReference>
<dbReference type="InterPro" id="IPR010976">
    <property type="entry name" value="B-phosphoglucomutase_hydrolase"/>
</dbReference>
<dbReference type="NCBIfam" id="TIGR02009">
    <property type="entry name" value="PGMB-YQAB-SF"/>
    <property type="match status" value="1"/>
</dbReference>
<dbReference type="AlphaFoldDB" id="A0A5C4S506"/>
<reference evidence="2 3" key="1">
    <citation type="submission" date="2019-05" db="EMBL/GenBank/DDBJ databases">
        <title>Draft Whole-Genome sequence of the green sulfur bacterium Prosthecochloris vibrioformis DSM 260.</title>
        <authorList>
            <person name="Meyer T.E."/>
            <person name="Kyndt J.A."/>
        </authorList>
    </citation>
    <scope>NUCLEOTIDE SEQUENCE [LARGE SCALE GENOMIC DNA]</scope>
    <source>
        <strain evidence="2 3">DSM 260</strain>
    </source>
</reference>
<gene>
    <name evidence="2" type="ORF">FGF68_00500</name>
</gene>
<dbReference type="GO" id="GO:0050308">
    <property type="term" value="F:sugar-phosphatase activity"/>
    <property type="evidence" value="ECO:0007669"/>
    <property type="project" value="TreeGrafter"/>
</dbReference>
<comment type="caution">
    <text evidence="2">The sequence shown here is derived from an EMBL/GenBank/DDBJ whole genome shotgun (WGS) entry which is preliminary data.</text>
</comment>
<dbReference type="Gene3D" id="3.40.50.1000">
    <property type="entry name" value="HAD superfamily/HAD-like"/>
    <property type="match status" value="1"/>
</dbReference>
<protein>
    <submittedName>
        <fullName evidence="2">Beta-phosphoglucomutase family hydrolase</fullName>
    </submittedName>
</protein>
<accession>A0A5C4S506</accession>
<dbReference type="InterPro" id="IPR051806">
    <property type="entry name" value="HAD-like_SPP"/>
</dbReference>